<dbReference type="InterPro" id="IPR012944">
    <property type="entry name" value="SusD_RagB_dom"/>
</dbReference>
<evidence type="ECO:0000259" key="8">
    <source>
        <dbReference type="Pfam" id="PF14322"/>
    </source>
</evidence>
<reference evidence="9 10" key="1">
    <citation type="submission" date="2018-05" db="EMBL/GenBank/DDBJ databases">
        <title>Marinifilum breve JC075T sp. nov., a marine bacterium isolated from Yongle Blue Hole in the South China Sea.</title>
        <authorList>
            <person name="Fu T."/>
        </authorList>
    </citation>
    <scope>NUCLEOTIDE SEQUENCE [LARGE SCALE GENOMIC DNA]</scope>
    <source>
        <strain evidence="9 10">JC075</strain>
    </source>
</reference>
<dbReference type="Pfam" id="PF14322">
    <property type="entry name" value="SusD-like_3"/>
    <property type="match status" value="1"/>
</dbReference>
<feature type="chain" id="PRO_5016147413" description="RagB/SusD family nutrient uptake outer membrane protein" evidence="6">
    <location>
        <begin position="19"/>
        <end position="506"/>
    </location>
</feature>
<dbReference type="SUPFAM" id="SSF48452">
    <property type="entry name" value="TPR-like"/>
    <property type="match status" value="1"/>
</dbReference>
<keyword evidence="3 6" id="KW-0732">Signal</keyword>
<dbReference type="InterPro" id="IPR011990">
    <property type="entry name" value="TPR-like_helical_dom_sf"/>
</dbReference>
<evidence type="ECO:0000256" key="2">
    <source>
        <dbReference type="ARBA" id="ARBA00006275"/>
    </source>
</evidence>
<accession>A0A2V4A8P1</accession>
<comment type="subcellular location">
    <subcellularLocation>
        <location evidence="1">Cell outer membrane</location>
    </subcellularLocation>
</comment>
<comment type="caution">
    <text evidence="9">The sequence shown here is derived from an EMBL/GenBank/DDBJ whole genome shotgun (WGS) entry which is preliminary data.</text>
</comment>
<feature type="domain" description="RagB/SusD" evidence="7">
    <location>
        <begin position="325"/>
        <end position="504"/>
    </location>
</feature>
<dbReference type="InterPro" id="IPR033985">
    <property type="entry name" value="SusD-like_N"/>
</dbReference>
<keyword evidence="5" id="KW-0998">Cell outer membrane</keyword>
<sequence>MKKYILLLFAASFFFSCSEDLIEVDPTTKVPAKDVYNTEDAIDAVRIGMYSQLAYRGDGALYTLMFPVLGDILADDMVYGDTWYQVWGTEYAYETRATSSGPKQIWNQSYYSVEITNTMIHEIDYSKVEGFSDDKAKQYIAEAKAIRAMVHVDLARYFGKAYHLDNGASKAVPYVDKIGYSSTPGEVDLPERNTMKDIYTKAIADLTAAIPDLPAVNSGNSRYMNKNAAYAILARIYMDMHMYPEAKAAATSALEGVDLMNKDTYYQGGLSRVNDESLLVFVSDKDKYSKWRTFTSFHDNWDGMGDDFRANETLVALFADNDLRKHFFSPESDHENGSGYEYHKHYLKYPGYGVTVGKTSLGYYTYGKFPRIDAVIGEAKGSLGLGEYNYIRGSEMVLIIAECAAREGASGETEAKNRLLEIQQRMISGASLSTNSGQNLIDEIIVEYRKEMFGEGHGHRLMLRLGNGLKRTGGNHTALLNLPAGDPKFQWPVPQSELDTNPNLAK</sequence>
<evidence type="ECO:0008006" key="11">
    <source>
        <dbReference type="Google" id="ProtNLM"/>
    </source>
</evidence>
<evidence type="ECO:0000256" key="6">
    <source>
        <dbReference type="SAM" id="SignalP"/>
    </source>
</evidence>
<name>A0A2V4A8P1_9BACT</name>
<dbReference type="Proteomes" id="UP000248079">
    <property type="component" value="Unassembled WGS sequence"/>
</dbReference>
<dbReference type="Gene3D" id="1.25.40.390">
    <property type="match status" value="1"/>
</dbReference>
<dbReference type="GO" id="GO:0009279">
    <property type="term" value="C:cell outer membrane"/>
    <property type="evidence" value="ECO:0007669"/>
    <property type="project" value="UniProtKB-SubCell"/>
</dbReference>
<comment type="similarity">
    <text evidence="2">Belongs to the SusD family.</text>
</comment>
<evidence type="ECO:0000256" key="5">
    <source>
        <dbReference type="ARBA" id="ARBA00023237"/>
    </source>
</evidence>
<dbReference type="AlphaFoldDB" id="A0A2V4A8P1"/>
<evidence type="ECO:0000313" key="9">
    <source>
        <dbReference type="EMBL" id="PXX98962.1"/>
    </source>
</evidence>
<dbReference type="OrthoDB" id="630434at2"/>
<keyword evidence="4" id="KW-0472">Membrane</keyword>
<evidence type="ECO:0000256" key="1">
    <source>
        <dbReference type="ARBA" id="ARBA00004442"/>
    </source>
</evidence>
<keyword evidence="10" id="KW-1185">Reference proteome</keyword>
<dbReference type="EMBL" id="QFLI01000006">
    <property type="protein sequence ID" value="PXX98962.1"/>
    <property type="molecule type" value="Genomic_DNA"/>
</dbReference>
<organism evidence="9 10">
    <name type="scientific">Marinifilum breve</name>
    <dbReference type="NCBI Taxonomy" id="2184082"/>
    <lineage>
        <taxon>Bacteria</taxon>
        <taxon>Pseudomonadati</taxon>
        <taxon>Bacteroidota</taxon>
        <taxon>Bacteroidia</taxon>
        <taxon>Marinilabiliales</taxon>
        <taxon>Marinifilaceae</taxon>
    </lineage>
</organism>
<proteinExistence type="inferred from homology"/>
<evidence type="ECO:0000256" key="3">
    <source>
        <dbReference type="ARBA" id="ARBA00022729"/>
    </source>
</evidence>
<gene>
    <name evidence="9" type="ORF">DF185_13845</name>
</gene>
<dbReference type="Pfam" id="PF07980">
    <property type="entry name" value="SusD_RagB"/>
    <property type="match status" value="1"/>
</dbReference>
<evidence type="ECO:0000313" key="10">
    <source>
        <dbReference type="Proteomes" id="UP000248079"/>
    </source>
</evidence>
<dbReference type="PROSITE" id="PS51257">
    <property type="entry name" value="PROKAR_LIPOPROTEIN"/>
    <property type="match status" value="1"/>
</dbReference>
<evidence type="ECO:0000256" key="4">
    <source>
        <dbReference type="ARBA" id="ARBA00023136"/>
    </source>
</evidence>
<protein>
    <recommendedName>
        <fullName evidence="11">RagB/SusD family nutrient uptake outer membrane protein</fullName>
    </recommendedName>
</protein>
<feature type="domain" description="SusD-like N-terminal" evidence="8">
    <location>
        <begin position="24"/>
        <end position="238"/>
    </location>
</feature>
<evidence type="ECO:0000259" key="7">
    <source>
        <dbReference type="Pfam" id="PF07980"/>
    </source>
</evidence>
<feature type="signal peptide" evidence="6">
    <location>
        <begin position="1"/>
        <end position="18"/>
    </location>
</feature>
<dbReference type="RefSeq" id="WP_110361357.1">
    <property type="nucleotide sequence ID" value="NZ_QFLI01000006.1"/>
</dbReference>